<name>A0A6J6B835_9ZZZZ</name>
<feature type="transmembrane region" description="Helical" evidence="1">
    <location>
        <begin position="12"/>
        <end position="29"/>
    </location>
</feature>
<feature type="transmembrane region" description="Helical" evidence="1">
    <location>
        <begin position="50"/>
        <end position="70"/>
    </location>
</feature>
<dbReference type="EMBL" id="CAEZSO010000007">
    <property type="protein sequence ID" value="CAB4535035.1"/>
    <property type="molecule type" value="Genomic_DNA"/>
</dbReference>
<feature type="transmembrane region" description="Helical" evidence="1">
    <location>
        <begin position="90"/>
        <end position="109"/>
    </location>
</feature>
<feature type="transmembrane region" description="Helical" evidence="1">
    <location>
        <begin position="150"/>
        <end position="170"/>
    </location>
</feature>
<gene>
    <name evidence="2" type="ORF">UFOPK1446_00078</name>
</gene>
<protein>
    <submittedName>
        <fullName evidence="2">Unannotated protein</fullName>
    </submittedName>
</protein>
<keyword evidence="1" id="KW-0812">Transmembrane</keyword>
<evidence type="ECO:0000256" key="1">
    <source>
        <dbReference type="SAM" id="Phobius"/>
    </source>
</evidence>
<organism evidence="2">
    <name type="scientific">freshwater metagenome</name>
    <dbReference type="NCBI Taxonomy" id="449393"/>
    <lineage>
        <taxon>unclassified sequences</taxon>
        <taxon>metagenomes</taxon>
        <taxon>ecological metagenomes</taxon>
    </lineage>
</organism>
<dbReference type="AlphaFoldDB" id="A0A6J6B835"/>
<keyword evidence="1" id="KW-1133">Transmembrane helix</keyword>
<reference evidence="2" key="1">
    <citation type="submission" date="2020-05" db="EMBL/GenBank/DDBJ databases">
        <authorList>
            <person name="Chiriac C."/>
            <person name="Salcher M."/>
            <person name="Ghai R."/>
            <person name="Kavagutti S V."/>
        </authorList>
    </citation>
    <scope>NUCLEOTIDE SEQUENCE</scope>
</reference>
<accession>A0A6J6B835</accession>
<keyword evidence="1" id="KW-0472">Membrane</keyword>
<evidence type="ECO:0000313" key="2">
    <source>
        <dbReference type="EMBL" id="CAB4535035.1"/>
    </source>
</evidence>
<feature type="transmembrane region" description="Helical" evidence="1">
    <location>
        <begin position="121"/>
        <end position="138"/>
    </location>
</feature>
<sequence length="196" mass="21326">MNTLWFLDRSSGFVLLVLFTISLTLGVLATRRRNPTSPARLLSQDLHVRVTSAALGLLVVHVVTAVLDSYVDITPIDVLVPFRGGYEPFWLGLGTLALDLILLVLLTTFIRARVQERTWRIFHVLSYAGWAMCLFHAFGTGTDARTSWGLSIIIGSAVVGLSASLWRLYIVLTGANTIGSPPVAGHDAHKGEVSLS</sequence>
<proteinExistence type="predicted"/>